<dbReference type="EMBL" id="KN553371">
    <property type="protein sequence ID" value="KHJ90107.1"/>
    <property type="molecule type" value="Genomic_DNA"/>
</dbReference>
<dbReference type="GO" id="GO:0008080">
    <property type="term" value="F:N-acetyltransferase activity"/>
    <property type="evidence" value="ECO:0007669"/>
    <property type="project" value="TreeGrafter"/>
</dbReference>
<sequence>LRAAQLHQKALRVAATEAANFQFEIATRKHARDIERFLLEQFAKNEPITVSLKSSEQEYSQIFYDLAEAGYSNEKYSTVVYDKATLAALVLCAVKKMDADGEEIPPDIDVEHHDFAEEIRNGPYKQHRSNQLLNYVVALEHRQKRLLGIHSKVFKLDVIGVHKDYRGQGLGQKLTQLAIDKARAEDCDWIATAATARASQGIFSKMGFKTLYKIPYSQFRENGKVVFQKLHDGGQEGKFMALKLK</sequence>
<accession>A0A0B1T2V4</accession>
<dbReference type="OrthoDB" id="5799199at2759"/>
<protein>
    <submittedName>
        <fullName evidence="2">Acetyltransferase, GNAT family</fullName>
    </submittedName>
</protein>
<dbReference type="CDD" id="cd04301">
    <property type="entry name" value="NAT_SF"/>
    <property type="match status" value="1"/>
</dbReference>
<name>A0A0B1T2V4_OESDE</name>
<dbReference type="SUPFAM" id="SSF55729">
    <property type="entry name" value="Acyl-CoA N-acyltransferases (Nat)"/>
    <property type="match status" value="1"/>
</dbReference>
<dbReference type="Proteomes" id="UP000053660">
    <property type="component" value="Unassembled WGS sequence"/>
</dbReference>
<dbReference type="InterPro" id="IPR000182">
    <property type="entry name" value="GNAT_dom"/>
</dbReference>
<keyword evidence="3" id="KW-1185">Reference proteome</keyword>
<dbReference type="Gene3D" id="3.40.630.30">
    <property type="match status" value="1"/>
</dbReference>
<dbReference type="AlphaFoldDB" id="A0A0B1T2V4"/>
<dbReference type="InterPro" id="IPR016181">
    <property type="entry name" value="Acyl_CoA_acyltransferase"/>
</dbReference>
<proteinExistence type="predicted"/>
<keyword evidence="2" id="KW-0808">Transferase</keyword>
<dbReference type="PANTHER" id="PTHR20905">
    <property type="entry name" value="N-ACETYLTRANSFERASE-RELATED"/>
    <property type="match status" value="1"/>
</dbReference>
<dbReference type="Pfam" id="PF00583">
    <property type="entry name" value="Acetyltransf_1"/>
    <property type="match status" value="1"/>
</dbReference>
<feature type="domain" description="N-acetyltransferase" evidence="1">
    <location>
        <begin position="92"/>
        <end position="232"/>
    </location>
</feature>
<dbReference type="PANTHER" id="PTHR20905:SF1">
    <property type="entry name" value="AT07410P-RELATED"/>
    <property type="match status" value="1"/>
</dbReference>
<evidence type="ECO:0000313" key="2">
    <source>
        <dbReference type="EMBL" id="KHJ90107.1"/>
    </source>
</evidence>
<feature type="non-terminal residue" evidence="2">
    <location>
        <position position="1"/>
    </location>
</feature>
<gene>
    <name evidence="2" type="ORF">OESDEN_10057</name>
</gene>
<reference evidence="2 3" key="1">
    <citation type="submission" date="2014-03" db="EMBL/GenBank/DDBJ databases">
        <title>Draft genome of the hookworm Oesophagostomum dentatum.</title>
        <authorList>
            <person name="Mitreva M."/>
        </authorList>
    </citation>
    <scope>NUCLEOTIDE SEQUENCE [LARGE SCALE GENOMIC DNA]</scope>
    <source>
        <strain evidence="2 3">OD-Hann</strain>
    </source>
</reference>
<organism evidence="2 3">
    <name type="scientific">Oesophagostomum dentatum</name>
    <name type="common">Nodular worm</name>
    <dbReference type="NCBI Taxonomy" id="61180"/>
    <lineage>
        <taxon>Eukaryota</taxon>
        <taxon>Metazoa</taxon>
        <taxon>Ecdysozoa</taxon>
        <taxon>Nematoda</taxon>
        <taxon>Chromadorea</taxon>
        <taxon>Rhabditida</taxon>
        <taxon>Rhabditina</taxon>
        <taxon>Rhabditomorpha</taxon>
        <taxon>Strongyloidea</taxon>
        <taxon>Strongylidae</taxon>
        <taxon>Oesophagostomum</taxon>
    </lineage>
</organism>
<dbReference type="PROSITE" id="PS51186">
    <property type="entry name" value="GNAT"/>
    <property type="match status" value="1"/>
</dbReference>
<evidence type="ECO:0000313" key="3">
    <source>
        <dbReference type="Proteomes" id="UP000053660"/>
    </source>
</evidence>
<evidence type="ECO:0000259" key="1">
    <source>
        <dbReference type="PROSITE" id="PS51186"/>
    </source>
</evidence>